<evidence type="ECO:0000313" key="2">
    <source>
        <dbReference type="Proteomes" id="UP000179786"/>
    </source>
</evidence>
<comment type="caution">
    <text evidence="1">The sequence shown here is derived from an EMBL/GenBank/DDBJ whole genome shotgun (WGS) entry which is preliminary data.</text>
</comment>
<sequence>MKKVFTFSKKKHWLASQPDLDLLNQQLEELQEQGLVVESVTPVTSLLGAIDCYVVLLSDQQ</sequence>
<evidence type="ECO:0000313" key="1">
    <source>
        <dbReference type="EMBL" id="OHU89852.1"/>
    </source>
</evidence>
<proteinExistence type="predicted"/>
<dbReference type="AlphaFoldDB" id="A0A1S1MVP0"/>
<name>A0A1S1MVP0_9GAMM</name>
<keyword evidence="2" id="KW-1185">Reference proteome</keyword>
<gene>
    <name evidence="1" type="ORF">BET10_17220</name>
</gene>
<organism evidence="1 2">
    <name type="scientific">Pseudoalteromonas amylolytica</name>
    <dbReference type="NCBI Taxonomy" id="1859457"/>
    <lineage>
        <taxon>Bacteria</taxon>
        <taxon>Pseudomonadati</taxon>
        <taxon>Pseudomonadota</taxon>
        <taxon>Gammaproteobacteria</taxon>
        <taxon>Alteromonadales</taxon>
        <taxon>Pseudoalteromonadaceae</taxon>
        <taxon>Pseudoalteromonas</taxon>
    </lineage>
</organism>
<dbReference type="EMBL" id="MKJU01000028">
    <property type="protein sequence ID" value="OHU89852.1"/>
    <property type="molecule type" value="Genomic_DNA"/>
</dbReference>
<dbReference type="Proteomes" id="UP000179786">
    <property type="component" value="Unassembled WGS sequence"/>
</dbReference>
<reference evidence="1 2" key="1">
    <citation type="submission" date="2016-09" db="EMBL/GenBank/DDBJ databases">
        <title>Pseudoalteromonas amylolytica sp. nov., isolated from the surface seawater.</title>
        <authorList>
            <person name="Wu Y.-H."/>
            <person name="Cheng H."/>
            <person name="Jin X.-B."/>
            <person name="Wang C.-S."/>
            <person name="Xu X.-W."/>
        </authorList>
    </citation>
    <scope>NUCLEOTIDE SEQUENCE [LARGE SCALE GENOMIC DNA]</scope>
    <source>
        <strain evidence="1 2">JW1</strain>
    </source>
</reference>
<dbReference type="RefSeq" id="WP_070986479.1">
    <property type="nucleotide sequence ID" value="NZ_MKJU01000028.1"/>
</dbReference>
<protein>
    <submittedName>
        <fullName evidence="1">Uncharacterized protein</fullName>
    </submittedName>
</protein>
<accession>A0A1S1MVP0</accession>